<feature type="transmembrane region" description="Helical" evidence="12">
    <location>
        <begin position="145"/>
        <end position="166"/>
    </location>
</feature>
<feature type="transmembrane region" description="Helical" evidence="12">
    <location>
        <begin position="25"/>
        <end position="51"/>
    </location>
</feature>
<evidence type="ECO:0000256" key="4">
    <source>
        <dbReference type="ARBA" id="ARBA00022475"/>
    </source>
</evidence>
<comment type="subcellular location">
    <subcellularLocation>
        <location evidence="1">Cell membrane</location>
        <topology evidence="1">Multi-pass membrane protein</topology>
    </subcellularLocation>
</comment>
<name>A0A934KRW3_9BACT</name>
<dbReference type="GO" id="GO:0070069">
    <property type="term" value="C:cytochrome complex"/>
    <property type="evidence" value="ECO:0007669"/>
    <property type="project" value="InterPro"/>
</dbReference>
<feature type="transmembrane region" description="Helical" evidence="12">
    <location>
        <begin position="290"/>
        <end position="317"/>
    </location>
</feature>
<keyword evidence="7" id="KW-0479">Metal-binding</keyword>
<dbReference type="GO" id="GO:0019646">
    <property type="term" value="P:aerobic electron transport chain"/>
    <property type="evidence" value="ECO:0007669"/>
    <property type="project" value="InterPro"/>
</dbReference>
<keyword evidence="11 12" id="KW-0472">Membrane</keyword>
<evidence type="ECO:0000313" key="14">
    <source>
        <dbReference type="Proteomes" id="UP000614410"/>
    </source>
</evidence>
<evidence type="ECO:0000256" key="5">
    <source>
        <dbReference type="ARBA" id="ARBA00022617"/>
    </source>
</evidence>
<accession>A0A934KRW3</accession>
<comment type="similarity">
    <text evidence="2">Belongs to the cytochrome ubiquinol oxidase subunit 1 family.</text>
</comment>
<dbReference type="PANTHER" id="PTHR30365">
    <property type="entry name" value="CYTOCHROME D UBIQUINOL OXIDASE"/>
    <property type="match status" value="1"/>
</dbReference>
<dbReference type="Proteomes" id="UP000614410">
    <property type="component" value="Unassembled WGS sequence"/>
</dbReference>
<keyword evidence="6 12" id="KW-0812">Transmembrane</keyword>
<feature type="transmembrane region" description="Helical" evidence="12">
    <location>
        <begin position="72"/>
        <end position="98"/>
    </location>
</feature>
<evidence type="ECO:0000256" key="11">
    <source>
        <dbReference type="ARBA" id="ARBA00023136"/>
    </source>
</evidence>
<keyword evidence="10" id="KW-0408">Iron</keyword>
<feature type="transmembrane region" description="Helical" evidence="12">
    <location>
        <begin position="104"/>
        <end position="124"/>
    </location>
</feature>
<evidence type="ECO:0000256" key="8">
    <source>
        <dbReference type="ARBA" id="ARBA00022982"/>
    </source>
</evidence>
<evidence type="ECO:0000256" key="6">
    <source>
        <dbReference type="ARBA" id="ARBA00022692"/>
    </source>
</evidence>
<dbReference type="InterPro" id="IPR002585">
    <property type="entry name" value="Cyt-d_ubiquinol_oxidase_su_1"/>
</dbReference>
<gene>
    <name evidence="13" type="ORF">JF887_14605</name>
</gene>
<dbReference type="EMBL" id="JAEKNN010000069">
    <property type="protein sequence ID" value="MBJ7610635.1"/>
    <property type="molecule type" value="Genomic_DNA"/>
</dbReference>
<keyword evidence="3" id="KW-0813">Transport</keyword>
<feature type="transmembrane region" description="Helical" evidence="12">
    <location>
        <begin position="382"/>
        <end position="408"/>
    </location>
</feature>
<keyword evidence="5" id="KW-0349">Heme</keyword>
<proteinExistence type="inferred from homology"/>
<evidence type="ECO:0000256" key="3">
    <source>
        <dbReference type="ARBA" id="ARBA00022448"/>
    </source>
</evidence>
<evidence type="ECO:0000256" key="2">
    <source>
        <dbReference type="ARBA" id="ARBA00009819"/>
    </source>
</evidence>
<dbReference type="GO" id="GO:0020037">
    <property type="term" value="F:heme binding"/>
    <property type="evidence" value="ECO:0007669"/>
    <property type="project" value="TreeGrafter"/>
</dbReference>
<evidence type="ECO:0000256" key="1">
    <source>
        <dbReference type="ARBA" id="ARBA00004651"/>
    </source>
</evidence>
<evidence type="ECO:0000256" key="12">
    <source>
        <dbReference type="SAM" id="Phobius"/>
    </source>
</evidence>
<dbReference type="Pfam" id="PF01654">
    <property type="entry name" value="Cyt_bd_oxida_I"/>
    <property type="match status" value="1"/>
</dbReference>
<dbReference type="GO" id="GO:0016682">
    <property type="term" value="F:oxidoreductase activity, acting on diphenols and related substances as donors, oxygen as acceptor"/>
    <property type="evidence" value="ECO:0007669"/>
    <property type="project" value="TreeGrafter"/>
</dbReference>
<dbReference type="PANTHER" id="PTHR30365:SF14">
    <property type="entry name" value="CYTOCHROME BD MENAQUINOL OXIDASE SUBUNIT I-RELATED"/>
    <property type="match status" value="1"/>
</dbReference>
<keyword evidence="4" id="KW-1003">Cell membrane</keyword>
<sequence length="481" mass="52880">MNLRILLSSLQPVGGSVLTNGVVVAIVILLHIQIATYITGSSTLAIVSEAISMARKDERHGRLAYMMVKSQVQIFAFGSATAILFVLFLLTGLWAIFWTALQQITFWVMVFEAAFFLVEIVLLYSIYANWERLGNHRRARLGMMVLLNITLWWQMFLIDVVASFMLTPNAGDVSILNQILNPTALPLTIHRTIGNLAWAGAVIAVIGAFNYLRLTRHSRVPTPDAPAGLRPLRSIGAMAVGHLETEAKRAEILHWEWVAQWGVIWAVALSLLQPWVGYSYAKEIQLHAYGAWYTLMFGSLSNVFLIQIFLLGMIFILGSLFFWRRMVRSGAPGAGRQLALMVALILLTLLAIQPAWFAGSYADAVAAGGNHPWWQGGLLNPIGNFIPFKVAALIGMVIFGLWSVTSYATALSRGHIVPGGSSRGAQRTALILGVTVSLMMMVMGVLREHSRQPYTINGEITLHQQITNNAPSSSSVDQGQP</sequence>
<dbReference type="GO" id="GO:0009055">
    <property type="term" value="F:electron transfer activity"/>
    <property type="evidence" value="ECO:0007669"/>
    <property type="project" value="InterPro"/>
</dbReference>
<protein>
    <submittedName>
        <fullName evidence="13">Cytochrome ubiquinol oxidase subunit I</fullName>
    </submittedName>
</protein>
<feature type="transmembrane region" description="Helical" evidence="12">
    <location>
        <begin position="258"/>
        <end position="278"/>
    </location>
</feature>
<evidence type="ECO:0000256" key="10">
    <source>
        <dbReference type="ARBA" id="ARBA00023004"/>
    </source>
</evidence>
<dbReference type="GO" id="GO:0005886">
    <property type="term" value="C:plasma membrane"/>
    <property type="evidence" value="ECO:0007669"/>
    <property type="project" value="UniProtKB-SubCell"/>
</dbReference>
<organism evidence="13 14">
    <name type="scientific">Candidatus Amunia macphersoniae</name>
    <dbReference type="NCBI Taxonomy" id="3127014"/>
    <lineage>
        <taxon>Bacteria</taxon>
        <taxon>Bacillati</taxon>
        <taxon>Candidatus Dormiibacterota</taxon>
        <taxon>Candidatus Dormibacteria</taxon>
        <taxon>Candidatus Aeolococcales</taxon>
        <taxon>Candidatus Aeolococcaceae</taxon>
        <taxon>Candidatus Amunia</taxon>
    </lineage>
</organism>
<keyword evidence="9 12" id="KW-1133">Transmembrane helix</keyword>
<feature type="transmembrane region" description="Helical" evidence="12">
    <location>
        <begin position="338"/>
        <end position="362"/>
    </location>
</feature>
<dbReference type="AlphaFoldDB" id="A0A934KRW3"/>
<feature type="transmembrane region" description="Helical" evidence="12">
    <location>
        <begin position="193"/>
        <end position="212"/>
    </location>
</feature>
<keyword evidence="8" id="KW-0249">Electron transport</keyword>
<evidence type="ECO:0000313" key="13">
    <source>
        <dbReference type="EMBL" id="MBJ7610635.1"/>
    </source>
</evidence>
<evidence type="ECO:0000256" key="7">
    <source>
        <dbReference type="ARBA" id="ARBA00022723"/>
    </source>
</evidence>
<dbReference type="GO" id="GO:0046872">
    <property type="term" value="F:metal ion binding"/>
    <property type="evidence" value="ECO:0007669"/>
    <property type="project" value="UniProtKB-KW"/>
</dbReference>
<comment type="caution">
    <text evidence="13">The sequence shown here is derived from an EMBL/GenBank/DDBJ whole genome shotgun (WGS) entry which is preliminary data.</text>
</comment>
<feature type="transmembrane region" description="Helical" evidence="12">
    <location>
        <begin position="429"/>
        <end position="446"/>
    </location>
</feature>
<evidence type="ECO:0000256" key="9">
    <source>
        <dbReference type="ARBA" id="ARBA00022989"/>
    </source>
</evidence>
<reference evidence="13 14" key="1">
    <citation type="submission" date="2020-10" db="EMBL/GenBank/DDBJ databases">
        <title>Ca. Dormibacterota MAGs.</title>
        <authorList>
            <person name="Montgomery K."/>
        </authorList>
    </citation>
    <scope>NUCLEOTIDE SEQUENCE [LARGE SCALE GENOMIC DNA]</scope>
    <source>
        <strain evidence="13">Mitchell_Peninsula_5</strain>
    </source>
</reference>